<proteinExistence type="predicted"/>
<dbReference type="AlphaFoldDB" id="A0A645GHY6"/>
<dbReference type="EMBL" id="VSSQ01075075">
    <property type="protein sequence ID" value="MPN25780.1"/>
    <property type="molecule type" value="Genomic_DNA"/>
</dbReference>
<gene>
    <name evidence="1" type="ORF">SDC9_173195</name>
</gene>
<protein>
    <submittedName>
        <fullName evidence="1">Uncharacterized protein</fullName>
    </submittedName>
</protein>
<evidence type="ECO:0000313" key="1">
    <source>
        <dbReference type="EMBL" id="MPN25780.1"/>
    </source>
</evidence>
<name>A0A645GHY6_9ZZZZ</name>
<organism evidence="1">
    <name type="scientific">bioreactor metagenome</name>
    <dbReference type="NCBI Taxonomy" id="1076179"/>
    <lineage>
        <taxon>unclassified sequences</taxon>
        <taxon>metagenomes</taxon>
        <taxon>ecological metagenomes</taxon>
    </lineage>
</organism>
<sequence length="130" mass="14547">MALGIRPQHPGQRQIAPRNLQVLGLLGILHPLGDACPFGFLALPFLPVRAEAAGEHLDRFTRYRSTAQHYRLGFLLAVCFELLDLLIGYTAGKPVLRKRDELGLLIDHIRSVGTDHDGILRRDMRKAQGF</sequence>
<comment type="caution">
    <text evidence="1">The sequence shown here is derived from an EMBL/GenBank/DDBJ whole genome shotgun (WGS) entry which is preliminary data.</text>
</comment>
<accession>A0A645GHY6</accession>
<reference evidence="1" key="1">
    <citation type="submission" date="2019-08" db="EMBL/GenBank/DDBJ databases">
        <authorList>
            <person name="Kucharzyk K."/>
            <person name="Murdoch R.W."/>
            <person name="Higgins S."/>
            <person name="Loffler F."/>
        </authorList>
    </citation>
    <scope>NUCLEOTIDE SEQUENCE</scope>
</reference>